<evidence type="ECO:0000259" key="1">
    <source>
        <dbReference type="Pfam" id="PF26390"/>
    </source>
</evidence>
<evidence type="ECO:0000313" key="2">
    <source>
        <dbReference type="EMBL" id="ADR19806.1"/>
    </source>
</evidence>
<dbReference type="Proteomes" id="UP000007039">
    <property type="component" value="Chromosome"/>
</dbReference>
<organism evidence="2 3">
    <name type="scientific">Calditerrivibrio nitroreducens (strain DSM 19672 / NBRC 101217 / Yu37-1)</name>
    <dbReference type="NCBI Taxonomy" id="768670"/>
    <lineage>
        <taxon>Bacteria</taxon>
        <taxon>Pseudomonadati</taxon>
        <taxon>Deferribacterota</taxon>
        <taxon>Deferribacteres</taxon>
        <taxon>Deferribacterales</taxon>
        <taxon>Calditerrivibrionaceae</taxon>
    </lineage>
</organism>
<dbReference type="KEGG" id="cni:Calni_1902"/>
<reference evidence="2 3" key="2">
    <citation type="journal article" date="2011" name="Stand. Genomic Sci.">
        <title>Complete genome sequence of Calditerrivibrio nitroreducens type strain (Yu37-1).</title>
        <authorList>
            <person name="Pitluck S."/>
            <person name="Sikorski J."/>
            <person name="Zeytun A."/>
            <person name="Lapidus A."/>
            <person name="Nolan M."/>
            <person name="Lucas S."/>
            <person name="Hammon N."/>
            <person name="Deshpande S."/>
            <person name="Cheng J.F."/>
            <person name="Tapia R."/>
            <person name="Han C."/>
            <person name="Goodwin L."/>
            <person name="Liolios K."/>
            <person name="Pagani I."/>
            <person name="Ivanova N."/>
            <person name="Mavromatis K."/>
            <person name="Pati A."/>
            <person name="Chen A."/>
            <person name="Palaniappan K."/>
            <person name="Hauser L."/>
            <person name="Chang Y.J."/>
            <person name="Jeffries C.D."/>
            <person name="Detter J.C."/>
            <person name="Brambilla E."/>
            <person name="Djao O.D."/>
            <person name="Rohde M."/>
            <person name="Spring S."/>
            <person name="Goker M."/>
            <person name="Woyke T."/>
            <person name="Bristow J."/>
            <person name="Eisen J.A."/>
            <person name="Markowitz V."/>
            <person name="Hugenholtz P."/>
            <person name="Kyrpides N.C."/>
            <person name="Klenk H.P."/>
            <person name="Land M."/>
        </authorList>
    </citation>
    <scope>NUCLEOTIDE SEQUENCE [LARGE SCALE GENOMIC DNA]</scope>
    <source>
        <strain evidence="3">DSM 19672 / NBRC 101217 / Yu37-1</strain>
    </source>
</reference>
<name>E4TH08_CALNY</name>
<dbReference type="RefSeq" id="WP_013452015.1">
    <property type="nucleotide sequence ID" value="NC_014758.1"/>
</dbReference>
<dbReference type="Pfam" id="PF26390">
    <property type="entry name" value="MamS_MamX"/>
    <property type="match status" value="1"/>
</dbReference>
<dbReference type="EMBL" id="CP002347">
    <property type="protein sequence ID" value="ADR19806.1"/>
    <property type="molecule type" value="Genomic_DNA"/>
</dbReference>
<accession>E4TH08</accession>
<feature type="domain" description="Magnetosome protein MamS/MamX" evidence="1">
    <location>
        <begin position="49"/>
        <end position="132"/>
    </location>
</feature>
<proteinExistence type="predicted"/>
<dbReference type="eggNOG" id="ENOG5031MME">
    <property type="taxonomic scope" value="Bacteria"/>
</dbReference>
<protein>
    <recommendedName>
        <fullName evidence="1">Magnetosome protein MamS/MamX domain-containing protein</fullName>
    </recommendedName>
</protein>
<dbReference type="OrthoDB" id="5455132at2"/>
<evidence type="ECO:0000313" key="3">
    <source>
        <dbReference type="Proteomes" id="UP000007039"/>
    </source>
</evidence>
<dbReference type="AlphaFoldDB" id="E4TH08"/>
<gene>
    <name evidence="2" type="ordered locus">Calni_1902</name>
</gene>
<dbReference type="InterPro" id="IPR058837">
    <property type="entry name" value="MamS_MamX_dom"/>
</dbReference>
<reference key="1">
    <citation type="submission" date="2010-11" db="EMBL/GenBank/DDBJ databases">
        <title>The complete genome of chromosome of Calditerrivibrio nitroreducens DSM 19672.</title>
        <authorList>
            <consortium name="US DOE Joint Genome Institute (JGI-PGF)"/>
            <person name="Lucas S."/>
            <person name="Copeland A."/>
            <person name="Lapidus A."/>
            <person name="Bruce D."/>
            <person name="Goodwin L."/>
            <person name="Pitluck S."/>
            <person name="Kyrpides N."/>
            <person name="Mavromatis K."/>
            <person name="Ivanova N."/>
            <person name="Mikhailova N."/>
            <person name="Zeytun A."/>
            <person name="Brettin T."/>
            <person name="Detter J.C."/>
            <person name="Tapia R."/>
            <person name="Han C."/>
            <person name="Land M."/>
            <person name="Hauser L."/>
            <person name="Markowitz V."/>
            <person name="Cheng J.-F."/>
            <person name="Hugenholtz P."/>
            <person name="Woyke T."/>
            <person name="Wu D."/>
            <person name="Spring S."/>
            <person name="Schroeder M."/>
            <person name="Brambilla E."/>
            <person name="Klenk H.-P."/>
            <person name="Eisen J.A."/>
        </authorList>
    </citation>
    <scope>NUCLEOTIDE SEQUENCE [LARGE SCALE GENOMIC DNA]</scope>
    <source>
        <strain>DSM 19672</strain>
    </source>
</reference>
<keyword evidence="3" id="KW-1185">Reference proteome</keyword>
<dbReference type="HOGENOM" id="CLU_139656_0_0_0"/>
<sequence precursor="true">MKQRYKLLIFTIIFTLFSIELFAQWQGFKGSGGWGMNSPFNKMFDPNKIETIYGIVEKIDATAPHRMMSNGVYVDLKTEKGGIRVILGPVWYIERLDFVIELGDKLEVKGSPVVINGVQSMIAAEIKKGNELLILRDIHGIPVWSRSNIRKMR</sequence>